<feature type="compositionally biased region" description="Polar residues" evidence="1">
    <location>
        <begin position="34"/>
        <end position="44"/>
    </location>
</feature>
<keyword evidence="3" id="KW-1185">Reference proteome</keyword>
<comment type="caution">
    <text evidence="2">The sequence shown here is derived from an EMBL/GenBank/DDBJ whole genome shotgun (WGS) entry which is preliminary data.</text>
</comment>
<dbReference type="AlphaFoldDB" id="A0ABD5YUQ2"/>
<feature type="region of interest" description="Disordered" evidence="1">
    <location>
        <begin position="24"/>
        <end position="58"/>
    </location>
</feature>
<name>A0ABD5YUQ2_9EURY</name>
<evidence type="ECO:0000256" key="1">
    <source>
        <dbReference type="SAM" id="MobiDB-lite"/>
    </source>
</evidence>
<accession>A0ABD5YUQ2</accession>
<dbReference type="GeneID" id="76201169"/>
<proteinExistence type="predicted"/>
<dbReference type="EMBL" id="JBHTAX010000001">
    <property type="protein sequence ID" value="MFC7191438.1"/>
    <property type="molecule type" value="Genomic_DNA"/>
</dbReference>
<protein>
    <submittedName>
        <fullName evidence="2">Uncharacterized protein</fullName>
    </submittedName>
</protein>
<evidence type="ECO:0000313" key="2">
    <source>
        <dbReference type="EMBL" id="MFC7191438.1"/>
    </source>
</evidence>
<gene>
    <name evidence="2" type="ORF">ACFQL7_17620</name>
</gene>
<sequence>MDVSDTYITTDLLDAGETYVALSRALPTDRKRPNSSAGSPSTVGESYPERSDRSRHKE</sequence>
<dbReference type="Proteomes" id="UP001596417">
    <property type="component" value="Unassembled WGS sequence"/>
</dbReference>
<evidence type="ECO:0000313" key="3">
    <source>
        <dbReference type="Proteomes" id="UP001596417"/>
    </source>
</evidence>
<reference evidence="2 3" key="1">
    <citation type="journal article" date="2019" name="Int. J. Syst. Evol. Microbiol.">
        <title>The Global Catalogue of Microorganisms (GCM) 10K type strain sequencing project: providing services to taxonomists for standard genome sequencing and annotation.</title>
        <authorList>
            <consortium name="The Broad Institute Genomics Platform"/>
            <consortium name="The Broad Institute Genome Sequencing Center for Infectious Disease"/>
            <person name="Wu L."/>
            <person name="Ma J."/>
        </authorList>
    </citation>
    <scope>NUCLEOTIDE SEQUENCE [LARGE SCALE GENOMIC DNA]</scope>
    <source>
        <strain evidence="2 3">RDMS1</strain>
    </source>
</reference>
<organism evidence="2 3">
    <name type="scientific">Halocatena marina</name>
    <dbReference type="NCBI Taxonomy" id="2934937"/>
    <lineage>
        <taxon>Archaea</taxon>
        <taxon>Methanobacteriati</taxon>
        <taxon>Methanobacteriota</taxon>
        <taxon>Stenosarchaea group</taxon>
        <taxon>Halobacteria</taxon>
        <taxon>Halobacteriales</taxon>
        <taxon>Natronomonadaceae</taxon>
        <taxon>Halocatena</taxon>
    </lineage>
</organism>
<dbReference type="RefSeq" id="WP_248909125.1">
    <property type="nucleotide sequence ID" value="NZ_CP109979.1"/>
</dbReference>